<name>A0AAV9MJ93_9SOLN</name>
<dbReference type="Proteomes" id="UP001311915">
    <property type="component" value="Unassembled WGS sequence"/>
</dbReference>
<dbReference type="AlphaFoldDB" id="A0AAV9MJ93"/>
<keyword evidence="2" id="KW-1185">Reference proteome</keyword>
<evidence type="ECO:0000313" key="2">
    <source>
        <dbReference type="Proteomes" id="UP001311915"/>
    </source>
</evidence>
<evidence type="ECO:0000313" key="1">
    <source>
        <dbReference type="EMBL" id="KAK4737372.1"/>
    </source>
</evidence>
<comment type="caution">
    <text evidence="1">The sequence shown here is derived from an EMBL/GenBank/DDBJ whole genome shotgun (WGS) entry which is preliminary data.</text>
</comment>
<accession>A0AAV9MJ93</accession>
<gene>
    <name evidence="1" type="ORF">R3W88_001069</name>
</gene>
<dbReference type="EMBL" id="JAWPEI010000001">
    <property type="protein sequence ID" value="KAK4737372.1"/>
    <property type="molecule type" value="Genomic_DNA"/>
</dbReference>
<proteinExistence type="predicted"/>
<organism evidence="1 2">
    <name type="scientific">Solanum pinnatisectum</name>
    <name type="common">tansyleaf nightshade</name>
    <dbReference type="NCBI Taxonomy" id="50273"/>
    <lineage>
        <taxon>Eukaryota</taxon>
        <taxon>Viridiplantae</taxon>
        <taxon>Streptophyta</taxon>
        <taxon>Embryophyta</taxon>
        <taxon>Tracheophyta</taxon>
        <taxon>Spermatophyta</taxon>
        <taxon>Magnoliopsida</taxon>
        <taxon>eudicotyledons</taxon>
        <taxon>Gunneridae</taxon>
        <taxon>Pentapetalae</taxon>
        <taxon>asterids</taxon>
        <taxon>lamiids</taxon>
        <taxon>Solanales</taxon>
        <taxon>Solanaceae</taxon>
        <taxon>Solanoideae</taxon>
        <taxon>Solaneae</taxon>
        <taxon>Solanum</taxon>
    </lineage>
</organism>
<reference evidence="1 2" key="1">
    <citation type="submission" date="2023-10" db="EMBL/GenBank/DDBJ databases">
        <title>Genome-Wide Identification Analysis in wild type Solanum Pinnatisectum Reveals Some Genes Defensing Phytophthora Infestans.</title>
        <authorList>
            <person name="Sun C."/>
        </authorList>
    </citation>
    <scope>NUCLEOTIDE SEQUENCE [LARGE SCALE GENOMIC DNA]</scope>
    <source>
        <strain evidence="1">LQN</strain>
        <tissue evidence="1">Leaf</tissue>
    </source>
</reference>
<sequence length="62" mass="7482">MFWQQKAGYKWFESGDRNTKFFHSLVKGRRQKMNMARIQNSQGSWLEEEEDIATEAVEHFQN</sequence>
<protein>
    <submittedName>
        <fullName evidence="1">Uncharacterized protein</fullName>
    </submittedName>
</protein>